<dbReference type="InterPro" id="IPR009040">
    <property type="entry name" value="Ferritin-like_diiron"/>
</dbReference>
<dbReference type="Pfam" id="PF21349">
    <property type="entry name" value="RUBY_RBDX"/>
    <property type="match status" value="1"/>
</dbReference>
<dbReference type="CDD" id="cd00729">
    <property type="entry name" value="rubredoxin_SM"/>
    <property type="match status" value="1"/>
</dbReference>
<evidence type="ECO:0000256" key="1">
    <source>
        <dbReference type="ARBA" id="ARBA00001965"/>
    </source>
</evidence>
<evidence type="ECO:0000256" key="2">
    <source>
        <dbReference type="ARBA" id="ARBA00022448"/>
    </source>
</evidence>
<dbReference type="InterPro" id="IPR048574">
    <property type="entry name" value="RUBY_RBDX"/>
</dbReference>
<evidence type="ECO:0000259" key="5">
    <source>
        <dbReference type="PROSITE" id="PS50905"/>
    </source>
</evidence>
<feature type="domain" description="Ferritin-like diiron" evidence="5">
    <location>
        <begin position="51"/>
        <end position="180"/>
    </location>
</feature>
<dbReference type="OrthoDB" id="9805587at2"/>
<dbReference type="AlphaFoldDB" id="A0A371J9P0"/>
<evidence type="ECO:0000313" key="6">
    <source>
        <dbReference type="EMBL" id="RDY29423.1"/>
    </source>
</evidence>
<dbReference type="PANTHER" id="PTHR43339">
    <property type="entry name" value="RUBRERYTHRIN-RELATED"/>
    <property type="match status" value="1"/>
</dbReference>
<dbReference type="GO" id="GO:0004601">
    <property type="term" value="F:peroxidase activity"/>
    <property type="evidence" value="ECO:0007669"/>
    <property type="project" value="UniProtKB-KW"/>
</dbReference>
<reference evidence="6 7" key="1">
    <citation type="journal article" date="2017" name="Genome Announc.">
        <title>Draft Genome Sequence of Romboutsia weinsteinii sp. nov. Strain CCRI-19649(T) Isolated from Surface Water.</title>
        <authorList>
            <person name="Maheux A.F."/>
            <person name="Boudreau D.K."/>
            <person name="Berube E."/>
            <person name="Boissinot M."/>
            <person name="Cantin P."/>
            <person name="Raymond F."/>
            <person name="Corbeil J."/>
            <person name="Omar R.F."/>
            <person name="Bergeron M.G."/>
        </authorList>
    </citation>
    <scope>NUCLEOTIDE SEQUENCE [LARGE SCALE GENOMIC DNA]</scope>
    <source>
        <strain evidence="6 7">CCRI-19649</strain>
    </source>
</reference>
<dbReference type="EMBL" id="NOJY02000002">
    <property type="protein sequence ID" value="RDY29423.1"/>
    <property type="molecule type" value="Genomic_DNA"/>
</dbReference>
<dbReference type="InterPro" id="IPR003251">
    <property type="entry name" value="Rr_diiron-bd_dom"/>
</dbReference>
<keyword evidence="2" id="KW-0813">Transport</keyword>
<evidence type="ECO:0000259" key="4">
    <source>
        <dbReference type="PROSITE" id="PS50903"/>
    </source>
</evidence>
<dbReference type="Proteomes" id="UP000215694">
    <property type="component" value="Unassembled WGS sequence"/>
</dbReference>
<keyword evidence="7" id="KW-1185">Reference proteome</keyword>
<feature type="domain" description="Rubredoxin-like" evidence="4">
    <location>
        <begin position="1"/>
        <end position="35"/>
    </location>
</feature>
<protein>
    <submittedName>
        <fullName evidence="6">NADH peroxidase</fullName>
    </submittedName>
</protein>
<comment type="cofactor">
    <cofactor evidence="1">
        <name>Fe(3+)</name>
        <dbReference type="ChEBI" id="CHEBI:29034"/>
    </cofactor>
</comment>
<keyword evidence="6" id="KW-0575">Peroxidase</keyword>
<keyword evidence="3" id="KW-0249">Electron transport</keyword>
<dbReference type="InterPro" id="IPR045236">
    <property type="entry name" value="RevRr_diiron-bd_dom"/>
</dbReference>
<dbReference type="PANTHER" id="PTHR43339:SF1">
    <property type="entry name" value="RUBRERYTHRIN"/>
    <property type="match status" value="1"/>
</dbReference>
<dbReference type="PROSITE" id="PS50903">
    <property type="entry name" value="RUBREDOXIN_LIKE"/>
    <property type="match status" value="1"/>
</dbReference>
<accession>A0A371J9P0</accession>
<dbReference type="CDD" id="cd01046">
    <property type="entry name" value="Rubrerythrin_like"/>
    <property type="match status" value="1"/>
</dbReference>
<name>A0A371J9P0_9FIRM</name>
<dbReference type="RefSeq" id="WP_094366016.1">
    <property type="nucleotide sequence ID" value="NZ_NOJY02000002.1"/>
</dbReference>
<organism evidence="6 7">
    <name type="scientific">Romboutsia weinsteinii</name>
    <dbReference type="NCBI Taxonomy" id="2020949"/>
    <lineage>
        <taxon>Bacteria</taxon>
        <taxon>Bacillati</taxon>
        <taxon>Bacillota</taxon>
        <taxon>Clostridia</taxon>
        <taxon>Peptostreptococcales</taxon>
        <taxon>Peptostreptococcaceae</taxon>
        <taxon>Romboutsia</taxon>
    </lineage>
</organism>
<dbReference type="PROSITE" id="PS50905">
    <property type="entry name" value="FERRITIN_LIKE"/>
    <property type="match status" value="1"/>
</dbReference>
<comment type="caution">
    <text evidence="6">The sequence shown here is derived from an EMBL/GenBank/DDBJ whole genome shotgun (WGS) entry which is preliminary data.</text>
</comment>
<evidence type="ECO:0000256" key="3">
    <source>
        <dbReference type="ARBA" id="ARBA00022982"/>
    </source>
</evidence>
<sequence length="180" mass="20559">MKKYVCIVCGYIHEGDAPPMKCPVCSAHSEKFEEMKDKLKWSDEHKIGLDKELNGDIVEMLRVNFIDECIEVGMYLAMSRQADREGVSEIGEAYRKIALEEAEHAAKFAEMLGEVVASDTKKNLEDRIEAEYGATEGKLRLAKKAKERGIDWVHDTVHEMCKDEARHGKAFQGLLNRYYK</sequence>
<dbReference type="GO" id="GO:0005506">
    <property type="term" value="F:iron ion binding"/>
    <property type="evidence" value="ECO:0007669"/>
    <property type="project" value="InterPro"/>
</dbReference>
<dbReference type="Gene3D" id="2.20.28.10">
    <property type="match status" value="1"/>
</dbReference>
<dbReference type="Pfam" id="PF02915">
    <property type="entry name" value="Rubrerythrin"/>
    <property type="match status" value="1"/>
</dbReference>
<dbReference type="SUPFAM" id="SSF47240">
    <property type="entry name" value="Ferritin-like"/>
    <property type="match status" value="1"/>
</dbReference>
<dbReference type="InterPro" id="IPR052773">
    <property type="entry name" value="Anaerobic_Peroxidase-Rel"/>
</dbReference>
<dbReference type="SUPFAM" id="SSF57802">
    <property type="entry name" value="Rubredoxin-like"/>
    <property type="match status" value="1"/>
</dbReference>
<keyword evidence="6" id="KW-0560">Oxidoreductase</keyword>
<proteinExistence type="predicted"/>
<dbReference type="InterPro" id="IPR012347">
    <property type="entry name" value="Ferritin-like"/>
</dbReference>
<dbReference type="Gene3D" id="1.20.1260.10">
    <property type="match status" value="1"/>
</dbReference>
<dbReference type="InterPro" id="IPR024934">
    <property type="entry name" value="Rubredoxin-like_dom"/>
</dbReference>
<gene>
    <name evidence="6" type="ORF">CHL78_001610</name>
</gene>
<evidence type="ECO:0000313" key="7">
    <source>
        <dbReference type="Proteomes" id="UP000215694"/>
    </source>
</evidence>
<dbReference type="InterPro" id="IPR009078">
    <property type="entry name" value="Ferritin-like_SF"/>
</dbReference>